<evidence type="ECO:0000313" key="7">
    <source>
        <dbReference type="Proteomes" id="UP001157439"/>
    </source>
</evidence>
<dbReference type="InterPro" id="IPR036390">
    <property type="entry name" value="WH_DNA-bd_sf"/>
</dbReference>
<dbReference type="PANTHER" id="PTHR30579">
    <property type="entry name" value="TRANSCRIPTIONAL REGULATOR"/>
    <property type="match status" value="1"/>
</dbReference>
<dbReference type="Pfam" id="PF03466">
    <property type="entry name" value="LysR_substrate"/>
    <property type="match status" value="1"/>
</dbReference>
<keyword evidence="3" id="KW-0238">DNA-binding</keyword>
<dbReference type="InterPro" id="IPR050176">
    <property type="entry name" value="LTTR"/>
</dbReference>
<dbReference type="Gene3D" id="3.40.190.10">
    <property type="entry name" value="Periplasmic binding protein-like II"/>
    <property type="match status" value="2"/>
</dbReference>
<dbReference type="EMBL" id="BSPO01000002">
    <property type="protein sequence ID" value="GLS82982.1"/>
    <property type="molecule type" value="Genomic_DNA"/>
</dbReference>
<proteinExistence type="inferred from homology"/>
<dbReference type="RefSeq" id="WP_095497594.1">
    <property type="nucleotide sequence ID" value="NZ_BSPO01000002.1"/>
</dbReference>
<evidence type="ECO:0000256" key="4">
    <source>
        <dbReference type="ARBA" id="ARBA00023163"/>
    </source>
</evidence>
<evidence type="ECO:0000259" key="5">
    <source>
        <dbReference type="PROSITE" id="PS50931"/>
    </source>
</evidence>
<evidence type="ECO:0000256" key="2">
    <source>
        <dbReference type="ARBA" id="ARBA00023015"/>
    </source>
</evidence>
<dbReference type="Gene3D" id="1.10.10.10">
    <property type="entry name" value="Winged helix-like DNA-binding domain superfamily/Winged helix DNA-binding domain"/>
    <property type="match status" value="1"/>
</dbReference>
<dbReference type="FunFam" id="1.10.10.10:FF:000001">
    <property type="entry name" value="LysR family transcriptional regulator"/>
    <property type="match status" value="1"/>
</dbReference>
<evidence type="ECO:0000256" key="3">
    <source>
        <dbReference type="ARBA" id="ARBA00023125"/>
    </source>
</evidence>
<protein>
    <submittedName>
        <fullName evidence="6">LysR family transcriptional regulator</fullName>
    </submittedName>
</protein>
<dbReference type="GO" id="GO:0003677">
    <property type="term" value="F:DNA binding"/>
    <property type="evidence" value="ECO:0007669"/>
    <property type="project" value="UniProtKB-KW"/>
</dbReference>
<dbReference type="InterPro" id="IPR005119">
    <property type="entry name" value="LysR_subst-bd"/>
</dbReference>
<dbReference type="PROSITE" id="PS50931">
    <property type="entry name" value="HTH_LYSR"/>
    <property type="match status" value="1"/>
</dbReference>
<name>A0AA37WW58_9GAMM</name>
<keyword evidence="7" id="KW-1185">Reference proteome</keyword>
<dbReference type="SUPFAM" id="SSF46785">
    <property type="entry name" value="Winged helix' DNA-binding domain"/>
    <property type="match status" value="1"/>
</dbReference>
<evidence type="ECO:0000256" key="1">
    <source>
        <dbReference type="ARBA" id="ARBA00009437"/>
    </source>
</evidence>
<dbReference type="GO" id="GO:0003700">
    <property type="term" value="F:DNA-binding transcription factor activity"/>
    <property type="evidence" value="ECO:0007669"/>
    <property type="project" value="InterPro"/>
</dbReference>
<dbReference type="SUPFAM" id="SSF53850">
    <property type="entry name" value="Periplasmic binding protein-like II"/>
    <property type="match status" value="1"/>
</dbReference>
<comment type="caution">
    <text evidence="6">The sequence shown here is derived from an EMBL/GenBank/DDBJ whole genome shotgun (WGS) entry which is preliminary data.</text>
</comment>
<accession>A0AA37WW58</accession>
<keyword evidence="2" id="KW-0805">Transcription regulation</keyword>
<organism evidence="6 7">
    <name type="scientific">Paraferrimonas haliotis</name>
    <dbReference type="NCBI Taxonomy" id="2013866"/>
    <lineage>
        <taxon>Bacteria</taxon>
        <taxon>Pseudomonadati</taxon>
        <taxon>Pseudomonadota</taxon>
        <taxon>Gammaproteobacteria</taxon>
        <taxon>Alteromonadales</taxon>
        <taxon>Ferrimonadaceae</taxon>
        <taxon>Paraferrimonas</taxon>
    </lineage>
</organism>
<dbReference type="PANTHER" id="PTHR30579:SF7">
    <property type="entry name" value="HTH-TYPE TRANSCRIPTIONAL REGULATOR LRHA-RELATED"/>
    <property type="match status" value="1"/>
</dbReference>
<gene>
    <name evidence="6" type="ORF">GCM10007894_09590</name>
</gene>
<dbReference type="Proteomes" id="UP001157439">
    <property type="component" value="Unassembled WGS sequence"/>
</dbReference>
<reference evidence="6 7" key="1">
    <citation type="journal article" date="2014" name="Int. J. Syst. Evol. Microbiol.">
        <title>Complete genome sequence of Corynebacterium casei LMG S-19264T (=DSM 44701T), isolated from a smear-ripened cheese.</title>
        <authorList>
            <consortium name="US DOE Joint Genome Institute (JGI-PGF)"/>
            <person name="Walter F."/>
            <person name="Albersmeier A."/>
            <person name="Kalinowski J."/>
            <person name="Ruckert C."/>
        </authorList>
    </citation>
    <scope>NUCLEOTIDE SEQUENCE [LARGE SCALE GENOMIC DNA]</scope>
    <source>
        <strain evidence="6 7">NBRC 112785</strain>
    </source>
</reference>
<sequence length="287" mass="32283">MLKTELLETFVTVCETGNFSKAAEIVCRSQSALSLQIKKLEENVGQQLLLRDNKGVQITPAGETLLAYAKRMLALSNEALEDLNGNVSSKEIRLGVPTDYINCYLNSKLLEFIKKFTDIQLHIDTDVSGNLLNRLNNDEFDVIVATNWQVPEHGELLFERRFVWVAAAQSQLLNKPAYDVALYPENCPIRVQVFANHSLTLKPISVLLSSPSPVALCMAVENDLVVAPIAEFRVTNKMQILDPEQHQLPKLPMFNESIYCNPNSTSPELEQLIQLIRSSKEELIQCR</sequence>
<comment type="similarity">
    <text evidence="1">Belongs to the LysR transcriptional regulatory family.</text>
</comment>
<feature type="domain" description="HTH lysR-type" evidence="5">
    <location>
        <begin position="2"/>
        <end position="59"/>
    </location>
</feature>
<dbReference type="AlphaFoldDB" id="A0AA37WW58"/>
<dbReference type="CDD" id="cd05466">
    <property type="entry name" value="PBP2_LTTR_substrate"/>
    <property type="match status" value="1"/>
</dbReference>
<evidence type="ECO:0000313" key="6">
    <source>
        <dbReference type="EMBL" id="GLS82982.1"/>
    </source>
</evidence>
<dbReference type="Pfam" id="PF00126">
    <property type="entry name" value="HTH_1"/>
    <property type="match status" value="1"/>
</dbReference>
<keyword evidence="4" id="KW-0804">Transcription</keyword>
<dbReference type="PRINTS" id="PR00039">
    <property type="entry name" value="HTHLYSR"/>
</dbReference>
<dbReference type="InterPro" id="IPR000847">
    <property type="entry name" value="LysR_HTH_N"/>
</dbReference>
<dbReference type="InterPro" id="IPR036388">
    <property type="entry name" value="WH-like_DNA-bd_sf"/>
</dbReference>